<reference evidence="1" key="1">
    <citation type="submission" date="2018-11" db="EMBL/GenBank/DDBJ databases">
        <title>A distinct lineage of giant viruses engineers rhodopsin photosystems in predatory marine eukaryotes.</title>
        <authorList>
            <person name="Needham D.M."/>
            <person name="Yoshizawa S."/>
            <person name="Hosaka T."/>
            <person name="Poirier C."/>
            <person name="Choi C.-J."/>
            <person name="Hehenberger E."/>
            <person name="Irwin N.A.T."/>
            <person name="Wilken S."/>
            <person name="Yung C.-M."/>
            <person name="Bachy C."/>
            <person name="Kurihara R."/>
            <person name="Nakajima Y."/>
            <person name="Kojima K."/>
            <person name="Kimura-Someya T."/>
            <person name="Leonard G."/>
            <person name="Malmstrom R.R."/>
            <person name="Mende D."/>
            <person name="Olson D.K."/>
            <person name="Sudo Y."/>
            <person name="Sudek S."/>
            <person name="Richards T.A."/>
            <person name="DeLong E.F."/>
            <person name="Keeling P.J."/>
            <person name="Santoro A.E."/>
            <person name="Shirouzu M."/>
            <person name="Iwasaki W."/>
            <person name="Worden A.Z."/>
        </authorList>
    </citation>
    <scope>NUCLEOTIDE SEQUENCE</scope>
</reference>
<proteinExistence type="predicted"/>
<accession>A0A5B8IIY9</accession>
<sequence length="122" mass="14446">MNDISLKKKYYVQQLNTIMNDISLKKKLGSHIKDSKKHITLSDKNFNIKIKKKITIERNYYLLSTESIDEIFYNDSNFVTFKPSIEVKNIIEGFIDIIDNNKQNDFTINLKKKKLKTKKVKK</sequence>
<evidence type="ECO:0000313" key="1">
    <source>
        <dbReference type="EMBL" id="QDY52282.1"/>
    </source>
</evidence>
<organism evidence="1">
    <name type="scientific">Mimiviridae sp. ChoanoV1</name>
    <dbReference type="NCBI Taxonomy" id="2596887"/>
    <lineage>
        <taxon>Viruses</taxon>
        <taxon>Varidnaviria</taxon>
        <taxon>Bamfordvirae</taxon>
        <taxon>Nucleocytoviricota</taxon>
        <taxon>Megaviricetes</taxon>
        <taxon>Imitervirales</taxon>
        <taxon>Schizomimiviridae</taxon>
    </lineage>
</organism>
<name>A0A5B8IIY9_9VIRU</name>
<protein>
    <submittedName>
        <fullName evidence="1">Uncharacterized protein</fullName>
    </submittedName>
</protein>
<gene>
    <name evidence="1" type="ORF">5_79</name>
</gene>
<dbReference type="EMBL" id="MK250089">
    <property type="protein sequence ID" value="QDY52282.1"/>
    <property type="molecule type" value="Genomic_DNA"/>
</dbReference>